<dbReference type="InterPro" id="IPR001453">
    <property type="entry name" value="MoaB/Mog_dom"/>
</dbReference>
<dbReference type="CDD" id="cd00885">
    <property type="entry name" value="cinA"/>
    <property type="match status" value="1"/>
</dbReference>
<gene>
    <name evidence="3" type="ORF">OP10G_2574</name>
</gene>
<dbReference type="NCBIfam" id="TIGR00200">
    <property type="entry name" value="cinA_nterm"/>
    <property type="match status" value="1"/>
</dbReference>
<name>A0A068NRD5_FIMGI</name>
<evidence type="ECO:0000256" key="1">
    <source>
        <dbReference type="HAMAP-Rule" id="MF_00226"/>
    </source>
</evidence>
<dbReference type="NCBIfam" id="TIGR00199">
    <property type="entry name" value="PncC_domain"/>
    <property type="match status" value="1"/>
</dbReference>
<dbReference type="OrthoDB" id="9801454at2"/>
<dbReference type="SUPFAM" id="SSF142433">
    <property type="entry name" value="CinA-like"/>
    <property type="match status" value="1"/>
</dbReference>
<dbReference type="Gene3D" id="3.90.950.20">
    <property type="entry name" value="CinA-like"/>
    <property type="match status" value="1"/>
</dbReference>
<dbReference type="SMART" id="SM00852">
    <property type="entry name" value="MoCF_biosynth"/>
    <property type="match status" value="1"/>
</dbReference>
<dbReference type="InterPro" id="IPR008135">
    <property type="entry name" value="Competence-induced_CinA"/>
</dbReference>
<dbReference type="Gene3D" id="3.30.70.2860">
    <property type="match status" value="1"/>
</dbReference>
<dbReference type="Pfam" id="PF00994">
    <property type="entry name" value="MoCF_biosynth"/>
    <property type="match status" value="1"/>
</dbReference>
<evidence type="ECO:0000259" key="2">
    <source>
        <dbReference type="SMART" id="SM00852"/>
    </source>
</evidence>
<evidence type="ECO:0000313" key="4">
    <source>
        <dbReference type="Proteomes" id="UP000027982"/>
    </source>
</evidence>
<dbReference type="SUPFAM" id="SSF53218">
    <property type="entry name" value="Molybdenum cofactor biosynthesis proteins"/>
    <property type="match status" value="1"/>
</dbReference>
<dbReference type="AlphaFoldDB" id="A0A068NRD5"/>
<dbReference type="eggNOG" id="COG1058">
    <property type="taxonomic scope" value="Bacteria"/>
</dbReference>
<keyword evidence="4" id="KW-1185">Reference proteome</keyword>
<protein>
    <recommendedName>
        <fullName evidence="1">CinA-like protein</fullName>
    </recommendedName>
</protein>
<dbReference type="InterPro" id="IPR036653">
    <property type="entry name" value="CinA-like_C"/>
</dbReference>
<dbReference type="Gene3D" id="3.40.980.10">
    <property type="entry name" value="MoaB/Mog-like domain"/>
    <property type="match status" value="1"/>
</dbReference>
<proteinExistence type="inferred from homology"/>
<feature type="domain" description="MoaB/Mog" evidence="2">
    <location>
        <begin position="4"/>
        <end position="170"/>
    </location>
</feature>
<dbReference type="InterPro" id="IPR050101">
    <property type="entry name" value="CinA"/>
</dbReference>
<dbReference type="HAMAP" id="MF_00226_B">
    <property type="entry name" value="CinA_B"/>
    <property type="match status" value="1"/>
</dbReference>
<evidence type="ECO:0000313" key="3">
    <source>
        <dbReference type="EMBL" id="AIE85942.1"/>
    </source>
</evidence>
<dbReference type="PIRSF" id="PIRSF006728">
    <property type="entry name" value="CinA"/>
    <property type="match status" value="1"/>
</dbReference>
<dbReference type="Pfam" id="PF18146">
    <property type="entry name" value="CinA_KH"/>
    <property type="match status" value="1"/>
</dbReference>
<dbReference type="InterPro" id="IPR008136">
    <property type="entry name" value="CinA_C"/>
</dbReference>
<organism evidence="3 4">
    <name type="scientific">Fimbriimonas ginsengisoli Gsoil 348</name>
    <dbReference type="NCBI Taxonomy" id="661478"/>
    <lineage>
        <taxon>Bacteria</taxon>
        <taxon>Bacillati</taxon>
        <taxon>Armatimonadota</taxon>
        <taxon>Fimbriimonadia</taxon>
        <taxon>Fimbriimonadales</taxon>
        <taxon>Fimbriimonadaceae</taxon>
        <taxon>Fimbriimonas</taxon>
    </lineage>
</organism>
<dbReference type="STRING" id="661478.OP10G_2574"/>
<dbReference type="PANTHER" id="PTHR13939">
    <property type="entry name" value="NICOTINAMIDE-NUCLEOTIDE AMIDOHYDROLASE PNCC"/>
    <property type="match status" value="1"/>
</dbReference>
<dbReference type="Proteomes" id="UP000027982">
    <property type="component" value="Chromosome"/>
</dbReference>
<accession>A0A068NRD5</accession>
<dbReference type="NCBIfam" id="NF001813">
    <property type="entry name" value="PRK00549.1"/>
    <property type="match status" value="1"/>
</dbReference>
<dbReference type="PANTHER" id="PTHR13939:SF0">
    <property type="entry name" value="NMN AMIDOHYDROLASE-LIKE PROTEIN YFAY"/>
    <property type="match status" value="1"/>
</dbReference>
<reference evidence="3 4" key="1">
    <citation type="journal article" date="2014" name="PLoS ONE">
        <title>The first complete genome sequence of the class fimbriimonadia in the phylum armatimonadetes.</title>
        <authorList>
            <person name="Hu Z.Y."/>
            <person name="Wang Y.Z."/>
            <person name="Im W.T."/>
            <person name="Wang S.Y."/>
            <person name="Zhao G.P."/>
            <person name="Zheng H.J."/>
            <person name="Quan Z.X."/>
        </authorList>
    </citation>
    <scope>NUCLEOTIDE SEQUENCE [LARGE SCALE GENOMIC DNA]</scope>
    <source>
        <strain evidence="3">Gsoil 348</strain>
    </source>
</reference>
<dbReference type="eggNOG" id="COG1546">
    <property type="taxonomic scope" value="Bacteria"/>
</dbReference>
<dbReference type="HOGENOM" id="CLU_030805_9_3_0"/>
<sequence length="409" mass="43196">MTAEIVSVGTELLLGQIVDTHAPVMARILAECGIGCTRRTTIGDNWDRLVSALKEALERADVLITIGGLGPTVDDLTRDAIAAALGDELEKVPEMEAKLREFFSSRNIRWTESIARQAEKPTSARLIDNPNGTAPGLLCEKNGKIVIGLPGPKGEFDPMAYGPVKDYLETIQGAGVIHSRTLRIIGMGESHVEERVRALMDAENPTVAPYAHTGEVHLRITARAATREDADRMLDPLEDEIRRALGHHLYGTDETTLEAAVIAMLKERGETIAVAESMTGGELAARLTAVPGASAAVVGGAVAYSVAAKQAALGVDSALLASAGPVSGEVAEAMALGAQRAFGSTYALAITGNAGPTADAGDRPIGLTFIALATPNGVTVQEQRYRGLREDIRRRATQQALATLRQALL</sequence>
<dbReference type="KEGG" id="fgi:OP10G_2574"/>
<dbReference type="InterPro" id="IPR036425">
    <property type="entry name" value="MoaB/Mog-like_dom_sf"/>
</dbReference>
<comment type="similarity">
    <text evidence="1">Belongs to the CinA family.</text>
</comment>
<dbReference type="InterPro" id="IPR041424">
    <property type="entry name" value="CinA_KH"/>
</dbReference>
<dbReference type="Pfam" id="PF02464">
    <property type="entry name" value="CinA"/>
    <property type="match status" value="1"/>
</dbReference>
<dbReference type="RefSeq" id="WP_025225505.1">
    <property type="nucleotide sequence ID" value="NZ_CP007139.1"/>
</dbReference>
<dbReference type="EMBL" id="CP007139">
    <property type="protein sequence ID" value="AIE85942.1"/>
    <property type="molecule type" value="Genomic_DNA"/>
</dbReference>